<sequence>MIRFHYGVRPIARCSWLLLGVVVHLLVLACQSTASVTFTHKGAKYNYSTFDPLLVDAPSYKLTGPIYMPQFAANEACKLSLADAHANSSILTFAAVSAIAVVDTSTALAYGCETWAQISMAVDEYNRALPPIGNHSISALLLLLQKDNAAVQAGPQSPLAISRRPTISDGNPALPTALLPAAYLDGFTAVMASASKPLLLTLQQERGPWNNVLLSHNYSVVRWILAACCAYFLGYSLVKVLILLRARTFRREKSLAVLALAAIASVFIIAYISLNAYTLTAQVLLRVGSIVLWAALSFAIHLWCSTVDQIRNTRNRPFRIILRIAMVMCMATLFVESITNAATTTGLFHEELAPTVARWLIDDFCRVMRCIGLLSVYAVEKMDATGPGSSALFYSIYSRKWTWSDSRQSGSTQPRTMSKLYTASGVTMSSLPSEHPTVVQLPSLHFSRESNYRFSALLYDNPLFAQNTAPTGHCLLDSMKRKRLAHADPGSSSDNDDDDYDDNMTTALTEAWQVNLVGEDETRRIMKRWRTCRPMLR</sequence>
<dbReference type="PROSITE" id="PS51257">
    <property type="entry name" value="PROKAR_LIPOPROTEIN"/>
    <property type="match status" value="1"/>
</dbReference>
<feature type="chain" id="PRO_5020496747" description="Lung seven transmembrane receptor-domain-containing protein" evidence="2">
    <location>
        <begin position="35"/>
        <end position="537"/>
    </location>
</feature>
<evidence type="ECO:0000256" key="2">
    <source>
        <dbReference type="SAM" id="SignalP"/>
    </source>
</evidence>
<feature type="transmembrane region" description="Helical" evidence="1">
    <location>
        <begin position="223"/>
        <end position="244"/>
    </location>
</feature>
<evidence type="ECO:0000313" key="4">
    <source>
        <dbReference type="Proteomes" id="UP000278143"/>
    </source>
</evidence>
<feature type="transmembrane region" description="Helical" evidence="1">
    <location>
        <begin position="316"/>
        <end position="335"/>
    </location>
</feature>
<keyword evidence="1" id="KW-0812">Transmembrane</keyword>
<keyword evidence="2" id="KW-0732">Signal</keyword>
<proteinExistence type="predicted"/>
<dbReference type="Proteomes" id="UP000278143">
    <property type="component" value="Unassembled WGS sequence"/>
</dbReference>
<protein>
    <recommendedName>
        <fullName evidence="5">Lung seven transmembrane receptor-domain-containing protein</fullName>
    </recommendedName>
</protein>
<feature type="signal peptide" evidence="2">
    <location>
        <begin position="1"/>
        <end position="34"/>
    </location>
</feature>
<evidence type="ECO:0000313" key="3">
    <source>
        <dbReference type="EMBL" id="RKP26627.1"/>
    </source>
</evidence>
<gene>
    <name evidence="3" type="ORF">SYNPS1DRAFT_21650</name>
</gene>
<evidence type="ECO:0000256" key="1">
    <source>
        <dbReference type="SAM" id="Phobius"/>
    </source>
</evidence>
<keyword evidence="4" id="KW-1185">Reference proteome</keyword>
<reference evidence="4" key="1">
    <citation type="journal article" date="2018" name="Nat. Microbiol.">
        <title>Leveraging single-cell genomics to expand the fungal tree of life.</title>
        <authorList>
            <person name="Ahrendt S.R."/>
            <person name="Quandt C.A."/>
            <person name="Ciobanu D."/>
            <person name="Clum A."/>
            <person name="Salamov A."/>
            <person name="Andreopoulos B."/>
            <person name="Cheng J.F."/>
            <person name="Woyke T."/>
            <person name="Pelin A."/>
            <person name="Henrissat B."/>
            <person name="Reynolds N.K."/>
            <person name="Benny G.L."/>
            <person name="Smith M.E."/>
            <person name="James T.Y."/>
            <person name="Grigoriev I.V."/>
        </authorList>
    </citation>
    <scope>NUCLEOTIDE SEQUENCE [LARGE SCALE GENOMIC DNA]</scope>
    <source>
        <strain evidence="4">Benny S71-1</strain>
    </source>
</reference>
<organism evidence="3 4">
    <name type="scientific">Syncephalis pseudoplumigaleata</name>
    <dbReference type="NCBI Taxonomy" id="1712513"/>
    <lineage>
        <taxon>Eukaryota</taxon>
        <taxon>Fungi</taxon>
        <taxon>Fungi incertae sedis</taxon>
        <taxon>Zoopagomycota</taxon>
        <taxon>Zoopagomycotina</taxon>
        <taxon>Zoopagomycetes</taxon>
        <taxon>Zoopagales</taxon>
        <taxon>Piptocephalidaceae</taxon>
        <taxon>Syncephalis</taxon>
    </lineage>
</organism>
<dbReference type="AlphaFoldDB" id="A0A4P9Z277"/>
<keyword evidence="1" id="KW-1133">Transmembrane helix</keyword>
<dbReference type="OrthoDB" id="5542996at2759"/>
<keyword evidence="1" id="KW-0472">Membrane</keyword>
<accession>A0A4P9Z277</accession>
<feature type="transmembrane region" description="Helical" evidence="1">
    <location>
        <begin position="283"/>
        <end position="304"/>
    </location>
</feature>
<name>A0A4P9Z277_9FUNG</name>
<feature type="transmembrane region" description="Helical" evidence="1">
    <location>
        <begin position="256"/>
        <end position="277"/>
    </location>
</feature>
<evidence type="ECO:0008006" key="5">
    <source>
        <dbReference type="Google" id="ProtNLM"/>
    </source>
</evidence>
<dbReference type="EMBL" id="KZ989373">
    <property type="protein sequence ID" value="RKP26627.1"/>
    <property type="molecule type" value="Genomic_DNA"/>
</dbReference>